<proteinExistence type="predicted"/>
<organism evidence="1">
    <name type="scientific">Arundo donax</name>
    <name type="common">Giant reed</name>
    <name type="synonym">Donax arundinaceus</name>
    <dbReference type="NCBI Taxonomy" id="35708"/>
    <lineage>
        <taxon>Eukaryota</taxon>
        <taxon>Viridiplantae</taxon>
        <taxon>Streptophyta</taxon>
        <taxon>Embryophyta</taxon>
        <taxon>Tracheophyta</taxon>
        <taxon>Spermatophyta</taxon>
        <taxon>Magnoliopsida</taxon>
        <taxon>Liliopsida</taxon>
        <taxon>Poales</taxon>
        <taxon>Poaceae</taxon>
        <taxon>PACMAD clade</taxon>
        <taxon>Arundinoideae</taxon>
        <taxon>Arundineae</taxon>
        <taxon>Arundo</taxon>
    </lineage>
</organism>
<dbReference type="EMBL" id="GBRH01248142">
    <property type="protein sequence ID" value="JAD49753.1"/>
    <property type="molecule type" value="Transcribed_RNA"/>
</dbReference>
<sequence>MQFSSCLPICDMVW</sequence>
<reference evidence="1" key="1">
    <citation type="submission" date="2014-09" db="EMBL/GenBank/DDBJ databases">
        <authorList>
            <person name="Magalhaes I.L.F."/>
            <person name="Oliveira U."/>
            <person name="Santos F.R."/>
            <person name="Vidigal T.H.D.A."/>
            <person name="Brescovit A.D."/>
            <person name="Santos A.J."/>
        </authorList>
    </citation>
    <scope>NUCLEOTIDE SEQUENCE</scope>
    <source>
        <tissue evidence="1">Shoot tissue taken approximately 20 cm above the soil surface</tissue>
    </source>
</reference>
<protein>
    <submittedName>
        <fullName evidence="1">Uncharacterized protein</fullName>
    </submittedName>
</protein>
<reference evidence="1" key="2">
    <citation type="journal article" date="2015" name="Data Brief">
        <title>Shoot transcriptome of the giant reed, Arundo donax.</title>
        <authorList>
            <person name="Barrero R.A."/>
            <person name="Guerrero F.D."/>
            <person name="Moolhuijzen P."/>
            <person name="Goolsby J.A."/>
            <person name="Tidwell J."/>
            <person name="Bellgard S.E."/>
            <person name="Bellgard M.I."/>
        </authorList>
    </citation>
    <scope>NUCLEOTIDE SEQUENCE</scope>
    <source>
        <tissue evidence="1">Shoot tissue taken approximately 20 cm above the soil surface</tissue>
    </source>
</reference>
<evidence type="ECO:0000313" key="1">
    <source>
        <dbReference type="EMBL" id="JAD49753.1"/>
    </source>
</evidence>
<accession>A0A0A9AIR3</accession>
<name>A0A0A9AIR3_ARUDO</name>